<sequence>MLSVSTKKLTMAHGFFVTMGGFCNSSGDILSCKESLLRAGTEEKRALEKASTIVGGEIRSRGHRTCEDEDDGVTARTLPLPLSILAYLSTTTAIPLFKYKKQLSQHVFTTEAVSDSFDSYFIDEVQDIFEALGRTVDTIHDSVQGGRYAHCFIYKLRSNGNRNNVARVFCRGRRIGRLYYSTPTEAEFIPATVTEVFGTPRGRFVGDFHA</sequence>
<dbReference type="Proteomes" id="UP001175227">
    <property type="component" value="Unassembled WGS sequence"/>
</dbReference>
<comment type="caution">
    <text evidence="1">The sequence shown here is derived from an EMBL/GenBank/DDBJ whole genome shotgun (WGS) entry which is preliminary data.</text>
</comment>
<evidence type="ECO:0000313" key="1">
    <source>
        <dbReference type="EMBL" id="KAK0479124.1"/>
    </source>
</evidence>
<dbReference type="EMBL" id="JAUEPR010000012">
    <property type="protein sequence ID" value="KAK0479124.1"/>
    <property type="molecule type" value="Genomic_DNA"/>
</dbReference>
<proteinExistence type="predicted"/>
<keyword evidence="2" id="KW-1185">Reference proteome</keyword>
<organism evidence="1 2">
    <name type="scientific">Armillaria novae-zelandiae</name>
    <dbReference type="NCBI Taxonomy" id="153914"/>
    <lineage>
        <taxon>Eukaryota</taxon>
        <taxon>Fungi</taxon>
        <taxon>Dikarya</taxon>
        <taxon>Basidiomycota</taxon>
        <taxon>Agaricomycotina</taxon>
        <taxon>Agaricomycetes</taxon>
        <taxon>Agaricomycetidae</taxon>
        <taxon>Agaricales</taxon>
        <taxon>Marasmiineae</taxon>
        <taxon>Physalacriaceae</taxon>
        <taxon>Armillaria</taxon>
    </lineage>
</organism>
<reference evidence="1" key="1">
    <citation type="submission" date="2023-06" db="EMBL/GenBank/DDBJ databases">
        <authorList>
            <consortium name="Lawrence Berkeley National Laboratory"/>
            <person name="Ahrendt S."/>
            <person name="Sahu N."/>
            <person name="Indic B."/>
            <person name="Wong-Bajracharya J."/>
            <person name="Merenyi Z."/>
            <person name="Ke H.-M."/>
            <person name="Monk M."/>
            <person name="Kocsube S."/>
            <person name="Drula E."/>
            <person name="Lipzen A."/>
            <person name="Balint B."/>
            <person name="Henrissat B."/>
            <person name="Andreopoulos B."/>
            <person name="Martin F.M."/>
            <person name="Harder C.B."/>
            <person name="Rigling D."/>
            <person name="Ford K.L."/>
            <person name="Foster G.D."/>
            <person name="Pangilinan J."/>
            <person name="Papanicolaou A."/>
            <person name="Barry K."/>
            <person name="LaButti K."/>
            <person name="Viragh M."/>
            <person name="Koriabine M."/>
            <person name="Yan M."/>
            <person name="Riley R."/>
            <person name="Champramary S."/>
            <person name="Plett K.L."/>
            <person name="Tsai I.J."/>
            <person name="Slot J."/>
            <person name="Sipos G."/>
            <person name="Plett J."/>
            <person name="Nagy L.G."/>
            <person name="Grigoriev I.V."/>
        </authorList>
    </citation>
    <scope>NUCLEOTIDE SEQUENCE</scope>
    <source>
        <strain evidence="1">ICMP 16352</strain>
    </source>
</reference>
<evidence type="ECO:0000313" key="2">
    <source>
        <dbReference type="Proteomes" id="UP001175227"/>
    </source>
</evidence>
<accession>A0AA39P7Z0</accession>
<name>A0AA39P7Z0_9AGAR</name>
<gene>
    <name evidence="1" type="ORF">IW261DRAFT_1626260</name>
</gene>
<dbReference type="AlphaFoldDB" id="A0AA39P7Z0"/>
<protein>
    <submittedName>
        <fullName evidence="1">Uncharacterized protein</fullName>
    </submittedName>
</protein>